<dbReference type="Gene3D" id="3.30.2350.20">
    <property type="entry name" value="TruD, catalytic domain"/>
    <property type="match status" value="1"/>
</dbReference>
<dbReference type="AlphaFoldDB" id="A0A7S2N0L4"/>
<gene>
    <name evidence="2" type="ORF">CBRE1094_LOCUS32284</name>
</gene>
<dbReference type="SUPFAM" id="SSF55120">
    <property type="entry name" value="Pseudouridine synthase"/>
    <property type="match status" value="1"/>
</dbReference>
<organism evidence="2">
    <name type="scientific">Haptolina brevifila</name>
    <dbReference type="NCBI Taxonomy" id="156173"/>
    <lineage>
        <taxon>Eukaryota</taxon>
        <taxon>Haptista</taxon>
        <taxon>Haptophyta</taxon>
        <taxon>Prymnesiophyceae</taxon>
        <taxon>Prymnesiales</taxon>
        <taxon>Prymnesiaceae</taxon>
        <taxon>Haptolina</taxon>
    </lineage>
</organism>
<evidence type="ECO:0008006" key="3">
    <source>
        <dbReference type="Google" id="ProtNLM"/>
    </source>
</evidence>
<dbReference type="PANTHER" id="PTHR13326:SF21">
    <property type="entry name" value="PSEUDOURIDYLATE SYNTHASE PUS7L"/>
    <property type="match status" value="1"/>
</dbReference>
<dbReference type="EMBL" id="HBGU01059369">
    <property type="protein sequence ID" value="CAD9512833.1"/>
    <property type="molecule type" value="Transcribed_RNA"/>
</dbReference>
<feature type="region of interest" description="Disordered" evidence="1">
    <location>
        <begin position="1"/>
        <end position="24"/>
    </location>
</feature>
<dbReference type="GO" id="GO:0003723">
    <property type="term" value="F:RNA binding"/>
    <property type="evidence" value="ECO:0007669"/>
    <property type="project" value="InterPro"/>
</dbReference>
<dbReference type="GO" id="GO:0009982">
    <property type="term" value="F:pseudouridine synthase activity"/>
    <property type="evidence" value="ECO:0007669"/>
    <property type="project" value="InterPro"/>
</dbReference>
<evidence type="ECO:0000313" key="2">
    <source>
        <dbReference type="EMBL" id="CAD9512833.1"/>
    </source>
</evidence>
<evidence type="ECO:0000256" key="1">
    <source>
        <dbReference type="SAM" id="MobiDB-lite"/>
    </source>
</evidence>
<name>A0A7S2N0L4_9EUKA</name>
<dbReference type="InterPro" id="IPR042214">
    <property type="entry name" value="TruD_catalytic"/>
</dbReference>
<dbReference type="InterPro" id="IPR001656">
    <property type="entry name" value="PsdUridine_synth_TruD"/>
</dbReference>
<accession>A0A7S2N0L4</accession>
<proteinExistence type="predicted"/>
<dbReference type="GO" id="GO:0001522">
    <property type="term" value="P:pseudouridine synthesis"/>
    <property type="evidence" value="ECO:0007669"/>
    <property type="project" value="InterPro"/>
</dbReference>
<dbReference type="GO" id="GO:0005634">
    <property type="term" value="C:nucleus"/>
    <property type="evidence" value="ECO:0007669"/>
    <property type="project" value="TreeGrafter"/>
</dbReference>
<dbReference type="PANTHER" id="PTHR13326">
    <property type="entry name" value="TRNA PSEUDOURIDINE SYNTHASE D"/>
    <property type="match status" value="1"/>
</dbReference>
<protein>
    <recommendedName>
        <fullName evidence="3">TRUD domain-containing protein</fullName>
    </recommendedName>
</protein>
<dbReference type="Pfam" id="PF01142">
    <property type="entry name" value="TruD"/>
    <property type="match status" value="1"/>
</dbReference>
<sequence>MGEDGGMGEGEGDHLADGGGALGEEGIADEGVAEEGLDASIAIHVVTEAEAAAGKYSIHDVLLPLPGNSIKLPNHAVAAVYLRVLAEWSLTMDSFDHPSRELKLPGSYRRVLEKPQRMSWRIMQYADPHKSLAPTDLTRLRGEPDPEGEVGGHLTAARLEFILRPSTYATMCLRELTKQSSELAHQLVLNAEGAAMGTADGGALAVAPDSGALAAAADQGKVAGIAGETEASHEVAEMEVHEAAEV</sequence>
<reference evidence="2" key="1">
    <citation type="submission" date="2021-01" db="EMBL/GenBank/DDBJ databases">
        <authorList>
            <person name="Corre E."/>
            <person name="Pelletier E."/>
            <person name="Niang G."/>
            <person name="Scheremetjew M."/>
            <person name="Finn R."/>
            <person name="Kale V."/>
            <person name="Holt S."/>
            <person name="Cochrane G."/>
            <person name="Meng A."/>
            <person name="Brown T."/>
            <person name="Cohen L."/>
        </authorList>
    </citation>
    <scope>NUCLEOTIDE SEQUENCE</scope>
    <source>
        <strain evidence="2">UTEX LB 985</strain>
    </source>
</reference>
<dbReference type="InterPro" id="IPR020103">
    <property type="entry name" value="PsdUridine_synth_cat_dom_sf"/>
</dbReference>